<organism evidence="3 4">
    <name type="scientific">Aminipila butyrica</name>
    <dbReference type="NCBI Taxonomy" id="433296"/>
    <lineage>
        <taxon>Bacteria</taxon>
        <taxon>Bacillati</taxon>
        <taxon>Bacillota</taxon>
        <taxon>Clostridia</taxon>
        <taxon>Peptostreptococcales</taxon>
        <taxon>Anaerovoracaceae</taxon>
        <taxon>Aminipila</taxon>
    </lineage>
</organism>
<feature type="domain" description="VanZ-like" evidence="2">
    <location>
        <begin position="52"/>
        <end position="169"/>
    </location>
</feature>
<dbReference type="KEGG" id="abut:Ami103574_13795"/>
<gene>
    <name evidence="3" type="ORF">Ami103574_13795</name>
</gene>
<keyword evidence="1" id="KW-1133">Transmembrane helix</keyword>
<dbReference type="PANTHER" id="PTHR36834">
    <property type="entry name" value="MEMBRANE PROTEIN-RELATED"/>
    <property type="match status" value="1"/>
</dbReference>
<dbReference type="InterPro" id="IPR006976">
    <property type="entry name" value="VanZ-like"/>
</dbReference>
<evidence type="ECO:0000313" key="4">
    <source>
        <dbReference type="Proteomes" id="UP000466848"/>
    </source>
</evidence>
<feature type="transmembrane region" description="Helical" evidence="1">
    <location>
        <begin position="95"/>
        <end position="116"/>
    </location>
</feature>
<evidence type="ECO:0000259" key="2">
    <source>
        <dbReference type="Pfam" id="PF04892"/>
    </source>
</evidence>
<dbReference type="InterPro" id="IPR053150">
    <property type="entry name" value="Teicoplanin_resist-assoc"/>
</dbReference>
<keyword evidence="1" id="KW-0812">Transmembrane</keyword>
<evidence type="ECO:0000313" key="3">
    <source>
        <dbReference type="EMBL" id="QIB70297.1"/>
    </source>
</evidence>
<reference evidence="3 4" key="1">
    <citation type="submission" date="2020-02" db="EMBL/GenBank/DDBJ databases">
        <authorList>
            <person name="Kim Y.B."/>
            <person name="Roh S.W."/>
        </authorList>
    </citation>
    <scope>NUCLEOTIDE SEQUENCE [LARGE SCALE GENOMIC DNA]</scope>
    <source>
        <strain evidence="3 4">DSM 103574</strain>
    </source>
</reference>
<dbReference type="EMBL" id="CP048649">
    <property type="protein sequence ID" value="QIB70297.1"/>
    <property type="molecule type" value="Genomic_DNA"/>
</dbReference>
<accession>A0A858BXJ2</accession>
<feature type="transmembrane region" description="Helical" evidence="1">
    <location>
        <begin position="46"/>
        <end position="75"/>
    </location>
</feature>
<feature type="transmembrane region" description="Helical" evidence="1">
    <location>
        <begin position="125"/>
        <end position="146"/>
    </location>
</feature>
<dbReference type="RefSeq" id="WP_163067535.1">
    <property type="nucleotide sequence ID" value="NZ_CP048649.1"/>
</dbReference>
<keyword evidence="4" id="KW-1185">Reference proteome</keyword>
<feature type="transmembrane region" description="Helical" evidence="1">
    <location>
        <begin position="152"/>
        <end position="174"/>
    </location>
</feature>
<protein>
    <submittedName>
        <fullName evidence="3">VanZ family protein</fullName>
    </submittedName>
</protein>
<feature type="transmembrane region" description="Helical" evidence="1">
    <location>
        <begin position="15"/>
        <end position="34"/>
    </location>
</feature>
<dbReference type="Proteomes" id="UP000466848">
    <property type="component" value="Chromosome"/>
</dbReference>
<dbReference type="AlphaFoldDB" id="A0A858BXJ2"/>
<keyword evidence="1" id="KW-0472">Membrane</keyword>
<proteinExistence type="predicted"/>
<name>A0A858BXJ2_9FIRM</name>
<evidence type="ECO:0000256" key="1">
    <source>
        <dbReference type="SAM" id="Phobius"/>
    </source>
</evidence>
<feature type="transmembrane region" description="Helical" evidence="1">
    <location>
        <begin position="195"/>
        <end position="212"/>
    </location>
</feature>
<sequence length="213" mass="24845">MFGIIYGNLFSAIEAFLKCLLFILPFVMILLFYARRCNLKIPKAHIFGDLIFVYLIIFMLEFTTFSSLARILYIGFEIHPETFNFIPFNSLTTDVFPYVTNIVLFSPFGLLCSILWENQRTLKKVAFTGFIFSLTIEISQIFNMRITDVDDLLMNTIGAGLGYLIFRAMQKFAIIKNGFAWVRNSKMPFVLKHEVWFLIYIVFAFEVFVLSYL</sequence>
<dbReference type="PANTHER" id="PTHR36834:SF1">
    <property type="entry name" value="INTEGRAL MEMBRANE PROTEIN"/>
    <property type="match status" value="1"/>
</dbReference>
<dbReference type="Pfam" id="PF04892">
    <property type="entry name" value="VanZ"/>
    <property type="match status" value="1"/>
</dbReference>